<feature type="region of interest" description="Disordered" evidence="1">
    <location>
        <begin position="53"/>
        <end position="116"/>
    </location>
</feature>
<dbReference type="Pfam" id="PF08737">
    <property type="entry name" value="Rgp1"/>
    <property type="match status" value="2"/>
</dbReference>
<organism evidence="2 3">
    <name type="scientific">Malassezia yamatoensis</name>
    <dbReference type="NCBI Taxonomy" id="253288"/>
    <lineage>
        <taxon>Eukaryota</taxon>
        <taxon>Fungi</taxon>
        <taxon>Dikarya</taxon>
        <taxon>Basidiomycota</taxon>
        <taxon>Ustilaginomycotina</taxon>
        <taxon>Malasseziomycetes</taxon>
        <taxon>Malasseziales</taxon>
        <taxon>Malasseziaceae</taxon>
        <taxon>Malassezia</taxon>
    </lineage>
</organism>
<dbReference type="AlphaFoldDB" id="A0AAJ5YQJ9"/>
<evidence type="ECO:0000313" key="2">
    <source>
        <dbReference type="EMBL" id="WFC97355.1"/>
    </source>
</evidence>
<gene>
    <name evidence="2" type="primary">RGP1</name>
    <name evidence="2" type="ORF">MYAM1_000065</name>
</gene>
<dbReference type="EMBL" id="CP119943">
    <property type="protein sequence ID" value="WFC97355.1"/>
    <property type="molecule type" value="Genomic_DNA"/>
</dbReference>
<reference evidence="2 3" key="1">
    <citation type="submission" date="2023-03" db="EMBL/GenBank/DDBJ databases">
        <title>Mating type loci evolution in Malassezia.</title>
        <authorList>
            <person name="Coelho M.A."/>
        </authorList>
    </citation>
    <scope>NUCLEOTIDE SEQUENCE [LARGE SCALE GENOMIC DNA]</scope>
    <source>
        <strain evidence="2 3">CBS 9725</strain>
    </source>
</reference>
<sequence>MTSKGGLVVSIEPKQSFVFAGEDLECVITFTNTNGPRVVENLFATVPRRAVSYAEDSRKSDASSSVERRNRIAKHSQASTNAVKPEKGHKKFASRSEAWPTPRNQLFPANHPHKRQKSVVEYQMEDLSRAFQLQQVDPNKGMPGEVSVDTSLDPSLSSTKQNLSDRSPMPNEYSETRSDRLDTALRDSLTNWSREQAGSMSARVPYSPLYPDALPDGHEKLIWAFAQFGGTMELDRSLIRPTDFDQLRMRLARGEWTPSNPTTPSTPGDRLPRFVGGGELDYDTEVQLDALHLETGECLSDLRAEHTPSVATLAALLFRIPRSPTPSQSSPAMRSPRLHLRSGSTLSDMKTKALHSKTLPTYSTPPTILGIDLVLAPGESRSFLFRLRLPADLPPSFHGHAAHFDYYMSVGTNRVQGGTRTSTQHSRLLHVPFRVYNHVTPNGTPMVFDWLNPIVSLHPDAIVARSNTRRQRNDMASFLQQLQNGDAAAATAMRGDRIDATCLEKAKELAQTAGKISYDIAKDGQIAAVLTLSRTRYRLGDTIHAILRMNISSSHIHIARLAASLETHEELDPEFAMIPPQRFQRITRQIYTTYQESVLDAQQTSIMLTIPSGATPEFSTSGLRLRWTLRVSLLTLSGGGGPPKHLDKVPDSFSAFHTISQRTKSLAAEQKQSKLEIVECSVPITVLPNSVKTQVLPIDMEA</sequence>
<protein>
    <submittedName>
        <fullName evidence="2">Golgi membrane exchange factor (Ric1p-Rgp1p) subunit</fullName>
    </submittedName>
</protein>
<dbReference type="Proteomes" id="UP001219567">
    <property type="component" value="Chromosome 1"/>
</dbReference>
<feature type="compositionally biased region" description="Polar residues" evidence="1">
    <location>
        <begin position="148"/>
        <end position="165"/>
    </location>
</feature>
<dbReference type="PANTHER" id="PTHR12507">
    <property type="entry name" value="REDUCED GROWTH PHENOTYPE 1 RGP1, YEAST -RELATED"/>
    <property type="match status" value="1"/>
</dbReference>
<feature type="compositionally biased region" description="Basic and acidic residues" evidence="1">
    <location>
        <begin position="55"/>
        <end position="70"/>
    </location>
</feature>
<feature type="region of interest" description="Disordered" evidence="1">
    <location>
        <begin position="133"/>
        <end position="181"/>
    </location>
</feature>
<evidence type="ECO:0000313" key="3">
    <source>
        <dbReference type="Proteomes" id="UP001219567"/>
    </source>
</evidence>
<dbReference type="InterPro" id="IPR014848">
    <property type="entry name" value="Rgp1"/>
</dbReference>
<name>A0AAJ5YQJ9_9BASI</name>
<evidence type="ECO:0000256" key="1">
    <source>
        <dbReference type="SAM" id="MobiDB-lite"/>
    </source>
</evidence>
<keyword evidence="3" id="KW-1185">Reference proteome</keyword>
<accession>A0AAJ5YQJ9</accession>
<proteinExistence type="predicted"/>